<dbReference type="Gene3D" id="3.40.50.300">
    <property type="entry name" value="P-loop containing nucleotide triphosphate hydrolases"/>
    <property type="match status" value="2"/>
</dbReference>
<feature type="domain" description="RecF/RecN/SMC N-terminal" evidence="2">
    <location>
        <begin position="5"/>
        <end position="561"/>
    </location>
</feature>
<proteinExistence type="predicted"/>
<dbReference type="SUPFAM" id="SSF52540">
    <property type="entry name" value="P-loop containing nucleoside triphosphate hydrolases"/>
    <property type="match status" value="1"/>
</dbReference>
<feature type="coiled-coil region" evidence="1">
    <location>
        <begin position="200"/>
        <end position="284"/>
    </location>
</feature>
<dbReference type="PANTHER" id="PTHR32114:SF2">
    <property type="entry name" value="ABC TRANSPORTER ABCH.3"/>
    <property type="match status" value="1"/>
</dbReference>
<name>A0A8S5NBP4_9CAUD</name>
<evidence type="ECO:0000259" key="2">
    <source>
        <dbReference type="Pfam" id="PF02463"/>
    </source>
</evidence>
<accession>A0A8S5NBP4</accession>
<dbReference type="EMBL" id="BK015115">
    <property type="protein sequence ID" value="DAD91499.1"/>
    <property type="molecule type" value="Genomic_DNA"/>
</dbReference>
<sequence length="571" mass="65135">MINFKRLTVEGFQCIGSLDLSLDNTFTTVLRAPNGFGKTSVFSALIWGLYGKNLKGGNQDVSTWVKYQTKDYKGTRVSISFNKDGHTHQITRCRNYKGEVYGAKGNNRIVYLVDAEPIQEKKTRNIQDVINQNLEMSFKLFIHSVMFGQGLTRLIQETNGDQKAVFEEIFDLSYLSKARDITKQKISETRVSYTGYENQYKGLISSIQGEESNLNSLKEEEAEYDENYKAERKRLKSKIKALKEGLSNLEETCKGDPKTMEAEIRRLRNEINNSRDKISAAKSQTNISLEEFITKIINLLERGDINSSLSTLRGLKSSFVEIEKNNQRIYALSRTQEKWQDNLTQLNKSLSQRKVLETSYKGYKEQLENTKKQRPNFDKLRAKYQDSLEKKRNKVTALKSKVDDLQQEVSAYEWVYNDPLGNAGLKSFLFESSITSLNEILKSYTEVLGLTIQFIIDKSSAYRNFSTVILMDGIEVNYDELSGGQKQLINLAMAFAMNSLVSKAKGINIAFLDEVFESLSSDNIDLVVGLIKKVYANKSLFLITHQESLPISNSKTLSVKRVKGIATYEWR</sequence>
<organism evidence="3">
    <name type="scientific">Myoviridae sp. ctx322</name>
    <dbReference type="NCBI Taxonomy" id="2826711"/>
    <lineage>
        <taxon>Viruses</taxon>
        <taxon>Duplodnaviria</taxon>
        <taxon>Heunggongvirae</taxon>
        <taxon>Uroviricota</taxon>
        <taxon>Caudoviricetes</taxon>
    </lineage>
</organism>
<reference evidence="3" key="1">
    <citation type="journal article" date="2021" name="Proc. Natl. Acad. Sci. U.S.A.">
        <title>A Catalog of Tens of Thousands of Viruses from Human Metagenomes Reveals Hidden Associations with Chronic Diseases.</title>
        <authorList>
            <person name="Tisza M.J."/>
            <person name="Buck C.B."/>
        </authorList>
    </citation>
    <scope>NUCLEOTIDE SEQUENCE</scope>
    <source>
        <strain evidence="3">Ctx322</strain>
    </source>
</reference>
<evidence type="ECO:0000256" key="1">
    <source>
        <dbReference type="SAM" id="Coils"/>
    </source>
</evidence>
<protein>
    <submittedName>
        <fullName evidence="3">STRUCTURAL MAINTENANCE OF CHROMOSOMES PROTEIN</fullName>
    </submittedName>
</protein>
<dbReference type="InterPro" id="IPR003395">
    <property type="entry name" value="RecF/RecN/SMC_N"/>
</dbReference>
<feature type="coiled-coil region" evidence="1">
    <location>
        <begin position="353"/>
        <end position="408"/>
    </location>
</feature>
<dbReference type="Pfam" id="PF02463">
    <property type="entry name" value="SMC_N"/>
    <property type="match status" value="1"/>
</dbReference>
<evidence type="ECO:0000313" key="3">
    <source>
        <dbReference type="EMBL" id="DAD91499.1"/>
    </source>
</evidence>
<keyword evidence="1" id="KW-0175">Coiled coil</keyword>
<dbReference type="CDD" id="cd00267">
    <property type="entry name" value="ABC_ATPase"/>
    <property type="match status" value="1"/>
</dbReference>
<dbReference type="PANTHER" id="PTHR32114">
    <property type="entry name" value="ABC TRANSPORTER ABCH.3"/>
    <property type="match status" value="1"/>
</dbReference>
<dbReference type="InterPro" id="IPR027417">
    <property type="entry name" value="P-loop_NTPase"/>
</dbReference>